<reference evidence="2" key="1">
    <citation type="submission" date="2018-05" db="EMBL/GenBank/DDBJ databases">
        <authorList>
            <person name="Li Y."/>
        </authorList>
    </citation>
    <scope>NUCLEOTIDE SEQUENCE [LARGE SCALE GENOMIC DNA]</scope>
    <source>
        <strain evidence="2">sk1b4</strain>
    </source>
</reference>
<gene>
    <name evidence="1" type="ORF">DD236_04605</name>
</gene>
<sequence length="277" mass="30407">MDPKLTRTALDPVLWQERSVSTAYRLLCGLGQAELVSYHASPMFTLTAVAHGVTRSGDLVVAVSANDPALGDELPTDIRLSIDKQAPRLDVHIVASSAHLLGQARWLETAEKALVIPELPQRVAMLAESGYLAVITYDRVLLHDVCGVTPLCADVILDEHERCQLIQDESFFCELEPDLFVYPEHEISTVETVNSELDLQAVYDGLMLGEVTGAFLACQELQDSCEHILGATCLDVDRTGITLMSIEREGATTAFVPFKHPVSTRPDVIREVRQLGK</sequence>
<protein>
    <submittedName>
        <fullName evidence="1">Uncharacterized protein</fullName>
    </submittedName>
</protein>
<organism evidence="1 2">
    <name type="scientific">Ancrocorticia populi</name>
    <dbReference type="NCBI Taxonomy" id="2175228"/>
    <lineage>
        <taxon>Bacteria</taxon>
        <taxon>Bacillati</taxon>
        <taxon>Actinomycetota</taxon>
        <taxon>Actinomycetes</taxon>
        <taxon>Actinomycetales</taxon>
        <taxon>Actinomycetaceae</taxon>
        <taxon>Ancrocorticia</taxon>
    </lineage>
</organism>
<dbReference type="EMBL" id="QETB01000001">
    <property type="protein sequence ID" value="PWF27661.1"/>
    <property type="molecule type" value="Genomic_DNA"/>
</dbReference>
<proteinExistence type="predicted"/>
<dbReference type="Proteomes" id="UP000245283">
    <property type="component" value="Unassembled WGS sequence"/>
</dbReference>
<dbReference type="AlphaFoldDB" id="A0A2V1KDE5"/>
<comment type="caution">
    <text evidence="1">The sequence shown here is derived from an EMBL/GenBank/DDBJ whole genome shotgun (WGS) entry which is preliminary data.</text>
</comment>
<dbReference type="OrthoDB" id="3725439at2"/>
<evidence type="ECO:0000313" key="2">
    <source>
        <dbReference type="Proteomes" id="UP000245283"/>
    </source>
</evidence>
<evidence type="ECO:0000313" key="1">
    <source>
        <dbReference type="EMBL" id="PWF27661.1"/>
    </source>
</evidence>
<keyword evidence="2" id="KW-1185">Reference proteome</keyword>
<accession>A0A2V1KDE5</accession>
<name>A0A2V1KDE5_9ACTO</name>
<dbReference type="RefSeq" id="WP_109093157.1">
    <property type="nucleotide sequence ID" value="NZ_QETB01000001.1"/>
</dbReference>